<protein>
    <submittedName>
        <fullName evidence="1">Uncharacterized protein</fullName>
    </submittedName>
</protein>
<sequence>MLRALFRVSQRAVRIQLEEASRASTAFPAPRASGRNDGSTSADQRRPPAVGGIPGFWVEKPRQVDRNALDPGRQQAKSVILPAAKSETPKVIKKDVGPEAHAKTALDVDKFENSSIPQDLPTLQDVATRSDPKQDIPVSEAIPEKPVTSTSTILPAADQASEQVKGSPSEVSRELAEELENTPVINTILSEELPEKKLDVKPETILSEKSLEKPLDVRPETISPAVAETQVEEKVPQTTQLLDDVEQTPVRIQPSAGSCSQLKSDL</sequence>
<organism evidence="1 2">
    <name type="scientific">Naganishia cerealis</name>
    <dbReference type="NCBI Taxonomy" id="610337"/>
    <lineage>
        <taxon>Eukaryota</taxon>
        <taxon>Fungi</taxon>
        <taxon>Dikarya</taxon>
        <taxon>Basidiomycota</taxon>
        <taxon>Agaricomycotina</taxon>
        <taxon>Tremellomycetes</taxon>
        <taxon>Filobasidiales</taxon>
        <taxon>Filobasidiaceae</taxon>
        <taxon>Naganishia</taxon>
    </lineage>
</organism>
<evidence type="ECO:0000313" key="1">
    <source>
        <dbReference type="EMBL" id="KAJ9105794.1"/>
    </source>
</evidence>
<gene>
    <name evidence="1" type="ORF">QFC19_003361</name>
</gene>
<name>A0ACC2W3J2_9TREE</name>
<evidence type="ECO:0000313" key="2">
    <source>
        <dbReference type="Proteomes" id="UP001241377"/>
    </source>
</evidence>
<reference evidence="1" key="1">
    <citation type="submission" date="2023-04" db="EMBL/GenBank/DDBJ databases">
        <title>Draft Genome sequencing of Naganishia species isolated from polar environments using Oxford Nanopore Technology.</title>
        <authorList>
            <person name="Leo P."/>
            <person name="Venkateswaran K."/>
        </authorList>
    </citation>
    <scope>NUCLEOTIDE SEQUENCE</scope>
    <source>
        <strain evidence="1">MNA-CCFEE 5261</strain>
    </source>
</reference>
<accession>A0ACC2W3J2</accession>
<proteinExistence type="predicted"/>
<comment type="caution">
    <text evidence="1">The sequence shown here is derived from an EMBL/GenBank/DDBJ whole genome shotgun (WGS) entry which is preliminary data.</text>
</comment>
<keyword evidence="2" id="KW-1185">Reference proteome</keyword>
<dbReference type="Proteomes" id="UP001241377">
    <property type="component" value="Unassembled WGS sequence"/>
</dbReference>
<dbReference type="EMBL" id="JASBWR010000032">
    <property type="protein sequence ID" value="KAJ9105794.1"/>
    <property type="molecule type" value="Genomic_DNA"/>
</dbReference>